<dbReference type="AlphaFoldDB" id="A0A6G7WGL2"/>
<feature type="transmembrane region" description="Helical" evidence="1">
    <location>
        <begin position="43"/>
        <end position="62"/>
    </location>
</feature>
<accession>A0A6G7WGL2</accession>
<dbReference type="RefSeq" id="WP_166062417.1">
    <property type="nucleotide sequence ID" value="NZ_CP049889.1"/>
</dbReference>
<keyword evidence="3" id="KW-1185">Reference proteome</keyword>
<evidence type="ECO:0000313" key="2">
    <source>
        <dbReference type="EMBL" id="QIK51361.1"/>
    </source>
</evidence>
<organism evidence="2 3">
    <name type="scientific">Jeotgalibaca porci</name>
    <dbReference type="NCBI Taxonomy" id="1868793"/>
    <lineage>
        <taxon>Bacteria</taxon>
        <taxon>Bacillati</taxon>
        <taxon>Bacillota</taxon>
        <taxon>Bacilli</taxon>
        <taxon>Lactobacillales</taxon>
        <taxon>Carnobacteriaceae</taxon>
        <taxon>Jeotgalibaca</taxon>
    </lineage>
</organism>
<evidence type="ECO:0000256" key="1">
    <source>
        <dbReference type="SAM" id="Phobius"/>
    </source>
</evidence>
<gene>
    <name evidence="2" type="ORF">G7058_04385</name>
</gene>
<proteinExistence type="predicted"/>
<keyword evidence="1" id="KW-0812">Transmembrane</keyword>
<protein>
    <submittedName>
        <fullName evidence="2">Uncharacterized protein</fullName>
    </submittedName>
</protein>
<feature type="transmembrane region" description="Helical" evidence="1">
    <location>
        <begin position="18"/>
        <end position="37"/>
    </location>
</feature>
<sequence>MKIIKKLFGGIDLSWPKILIFAIVSGIYTALVCIFPQVKDTSLHTIAVSFEVWILFGIFIIMNSKSNMDAALKCFVFFLISQPLVYLLQVPFSTLGWGIFQYYKRWLIWTILCLPMGYIGYYIKKDKWWGYIILLPMIALTASSYRQYLSEFTFCYPYYILISVFCAAAMLVYPNVLFNNKKIKTAGTIVSALLIIVLTVISVIHPLRYPAELFSTVDGKDITNEYRVSLADDKYGDVSIEYIEAIDSYMVHADFKKKGQTELIINTPDGTTKRYDLNIELSSYEIKEK</sequence>
<dbReference type="KEGG" id="jpo:G7058_04385"/>
<dbReference type="EMBL" id="CP049889">
    <property type="protein sequence ID" value="QIK51361.1"/>
    <property type="molecule type" value="Genomic_DNA"/>
</dbReference>
<dbReference type="GeneID" id="94552504"/>
<evidence type="ECO:0000313" key="3">
    <source>
        <dbReference type="Proteomes" id="UP000501830"/>
    </source>
</evidence>
<feature type="transmembrane region" description="Helical" evidence="1">
    <location>
        <begin position="106"/>
        <end position="123"/>
    </location>
</feature>
<feature type="transmembrane region" description="Helical" evidence="1">
    <location>
        <begin position="185"/>
        <end position="207"/>
    </location>
</feature>
<feature type="transmembrane region" description="Helical" evidence="1">
    <location>
        <begin position="128"/>
        <end position="146"/>
    </location>
</feature>
<reference evidence="2 3" key="1">
    <citation type="journal article" date="2017" name="Int. J. Syst. Evol. Microbiol.">
        <title>Jeotgalibaca porci sp. nov. and Jeotgalibaca arthritidis sp. nov., isolated from pigs, and emended description of the genus Jeotgalibaca.</title>
        <authorList>
            <person name="Zamora L."/>
            <person name="Perez-Sancho M."/>
            <person name="Dominguez L."/>
            <person name="Fernandez-Garayzabal J.F."/>
            <person name="Vela A.I."/>
        </authorList>
    </citation>
    <scope>NUCLEOTIDE SEQUENCE [LARGE SCALE GENOMIC DNA]</scope>
    <source>
        <strain evidence="2 3">CCUG 69148</strain>
    </source>
</reference>
<keyword evidence="1" id="KW-0472">Membrane</keyword>
<dbReference type="Proteomes" id="UP000501830">
    <property type="component" value="Chromosome"/>
</dbReference>
<keyword evidence="1" id="KW-1133">Transmembrane helix</keyword>
<feature type="transmembrane region" description="Helical" evidence="1">
    <location>
        <begin position="74"/>
        <end position="100"/>
    </location>
</feature>
<name>A0A6G7WGL2_9LACT</name>
<feature type="transmembrane region" description="Helical" evidence="1">
    <location>
        <begin position="158"/>
        <end position="178"/>
    </location>
</feature>